<dbReference type="EMBL" id="FUYM01000003">
    <property type="protein sequence ID" value="SKB52614.1"/>
    <property type="molecule type" value="Genomic_DNA"/>
</dbReference>
<evidence type="ECO:0000256" key="6">
    <source>
        <dbReference type="SAM" id="MobiDB-lite"/>
    </source>
</evidence>
<keyword evidence="10" id="KW-1185">Reference proteome</keyword>
<feature type="domain" description="Motility protein B-like N-terminal" evidence="8">
    <location>
        <begin position="6"/>
        <end position="29"/>
    </location>
</feature>
<sequence length="166" mass="17168">MRREISQRWVLSFADLALLLLAFFVLMQAQAADRLKLAAGIRDAFGGDGAGGASSTDLQGFAAAAIFESGEAILKPGAIQRLKAIGAAAAKAGARVVVASQGRDGQSARLDSWELAAARATAVARAIRSGGLADAMIEITLPPMRASDSARGQRISVQRLSGPPPR</sequence>
<dbReference type="Gene3D" id="3.30.1330.60">
    <property type="entry name" value="OmpA-like domain"/>
    <property type="match status" value="1"/>
</dbReference>
<dbReference type="InterPro" id="IPR006665">
    <property type="entry name" value="OmpA-like"/>
</dbReference>
<dbReference type="InterPro" id="IPR025713">
    <property type="entry name" value="MotB-like_N_dom"/>
</dbReference>
<evidence type="ECO:0000256" key="5">
    <source>
        <dbReference type="ARBA" id="ARBA00023136"/>
    </source>
</evidence>
<proteinExistence type="inferred from homology"/>
<evidence type="ECO:0000256" key="2">
    <source>
        <dbReference type="ARBA" id="ARBA00008914"/>
    </source>
</evidence>
<dbReference type="SUPFAM" id="SSF103088">
    <property type="entry name" value="OmpA-like"/>
    <property type="match status" value="1"/>
</dbReference>
<dbReference type="Pfam" id="PF13677">
    <property type="entry name" value="MotB_plug"/>
    <property type="match status" value="1"/>
</dbReference>
<evidence type="ECO:0000256" key="4">
    <source>
        <dbReference type="ARBA" id="ARBA00022989"/>
    </source>
</evidence>
<evidence type="ECO:0000259" key="8">
    <source>
        <dbReference type="Pfam" id="PF13677"/>
    </source>
</evidence>
<keyword evidence="4" id="KW-0812">Transmembrane</keyword>
<dbReference type="Proteomes" id="UP000189818">
    <property type="component" value="Unassembled WGS sequence"/>
</dbReference>
<accession>A0A1T5BZM5</accession>
<reference evidence="10" key="1">
    <citation type="submission" date="2017-02" db="EMBL/GenBank/DDBJ databases">
        <authorList>
            <person name="Varghese N."/>
            <person name="Submissions S."/>
        </authorList>
    </citation>
    <scope>NUCLEOTIDE SEQUENCE [LARGE SCALE GENOMIC DNA]</scope>
    <source>
        <strain evidence="10">UM2</strain>
    </source>
</reference>
<keyword evidence="5" id="KW-0472">Membrane</keyword>
<dbReference type="GO" id="GO:0005886">
    <property type="term" value="C:plasma membrane"/>
    <property type="evidence" value="ECO:0007669"/>
    <property type="project" value="UniProtKB-SubCell"/>
</dbReference>
<feature type="domain" description="OmpA-like" evidence="7">
    <location>
        <begin position="67"/>
        <end position="139"/>
    </location>
</feature>
<evidence type="ECO:0000313" key="9">
    <source>
        <dbReference type="EMBL" id="SKB52614.1"/>
    </source>
</evidence>
<protein>
    <submittedName>
        <fullName evidence="9">OmpA family protein</fullName>
    </submittedName>
</protein>
<dbReference type="OrthoDB" id="7564747at2"/>
<dbReference type="RefSeq" id="WP_079647769.1">
    <property type="nucleotide sequence ID" value="NZ_FUYM01000003.1"/>
</dbReference>
<keyword evidence="4" id="KW-1133">Transmembrane helix</keyword>
<gene>
    <name evidence="9" type="ORF">SAMN06295920_103427</name>
</gene>
<evidence type="ECO:0000256" key="1">
    <source>
        <dbReference type="ARBA" id="ARBA00004162"/>
    </source>
</evidence>
<evidence type="ECO:0000256" key="3">
    <source>
        <dbReference type="ARBA" id="ARBA00022475"/>
    </source>
</evidence>
<comment type="subcellular location">
    <subcellularLocation>
        <location evidence="1">Cell membrane</location>
        <topology evidence="1">Single-pass membrane protein</topology>
    </subcellularLocation>
</comment>
<evidence type="ECO:0000313" key="10">
    <source>
        <dbReference type="Proteomes" id="UP000189818"/>
    </source>
</evidence>
<name>A0A1T5BZM5_9SPHN</name>
<keyword evidence="3" id="KW-1003">Cell membrane</keyword>
<dbReference type="Pfam" id="PF00691">
    <property type="entry name" value="OmpA"/>
    <property type="match status" value="1"/>
</dbReference>
<organism evidence="9 10">
    <name type="scientific">Rhizorhabdus histidinilytica</name>
    <dbReference type="NCBI Taxonomy" id="439228"/>
    <lineage>
        <taxon>Bacteria</taxon>
        <taxon>Pseudomonadati</taxon>
        <taxon>Pseudomonadota</taxon>
        <taxon>Alphaproteobacteria</taxon>
        <taxon>Sphingomonadales</taxon>
        <taxon>Sphingomonadaceae</taxon>
        <taxon>Rhizorhabdus</taxon>
    </lineage>
</organism>
<dbReference type="InterPro" id="IPR036737">
    <property type="entry name" value="OmpA-like_sf"/>
</dbReference>
<feature type="region of interest" description="Disordered" evidence="6">
    <location>
        <begin position="147"/>
        <end position="166"/>
    </location>
</feature>
<comment type="similarity">
    <text evidence="2">Belongs to the MotB family.</text>
</comment>
<evidence type="ECO:0000259" key="7">
    <source>
        <dbReference type="Pfam" id="PF00691"/>
    </source>
</evidence>
<dbReference type="STRING" id="439228.SAMN06295920_103427"/>
<dbReference type="AlphaFoldDB" id="A0A1T5BZM5"/>